<proteinExistence type="predicted"/>
<comment type="caution">
    <text evidence="2">The sequence shown here is derived from an EMBL/GenBank/DDBJ whole genome shotgun (WGS) entry which is preliminary data.</text>
</comment>
<evidence type="ECO:0000313" key="2">
    <source>
        <dbReference type="EMBL" id="RSH79839.1"/>
    </source>
</evidence>
<evidence type="ECO:0008006" key="4">
    <source>
        <dbReference type="Google" id="ProtNLM"/>
    </source>
</evidence>
<keyword evidence="3" id="KW-1185">Reference proteome</keyword>
<evidence type="ECO:0000256" key="1">
    <source>
        <dbReference type="SAM" id="SignalP"/>
    </source>
</evidence>
<dbReference type="GeneID" id="39594042"/>
<name>A0A427XLN4_9TREE</name>
<feature type="chain" id="PRO_5019326652" description="Ser-Thr-rich glycosyl-phosphatidyl-inositol-anchored membrane family-domain-containing protein" evidence="1">
    <location>
        <begin position="18"/>
        <end position="184"/>
    </location>
</feature>
<accession>A0A427XLN4</accession>
<dbReference type="Proteomes" id="UP000279236">
    <property type="component" value="Unassembled WGS sequence"/>
</dbReference>
<organism evidence="2 3">
    <name type="scientific">Apiotrichum porosum</name>
    <dbReference type="NCBI Taxonomy" id="105984"/>
    <lineage>
        <taxon>Eukaryota</taxon>
        <taxon>Fungi</taxon>
        <taxon>Dikarya</taxon>
        <taxon>Basidiomycota</taxon>
        <taxon>Agaricomycotina</taxon>
        <taxon>Tremellomycetes</taxon>
        <taxon>Trichosporonales</taxon>
        <taxon>Trichosporonaceae</taxon>
        <taxon>Apiotrichum</taxon>
    </lineage>
</organism>
<sequence>MLAHFLALAAAPLLAAAQITITQPSAALWWVDNSVNTLAWTQGTGTNPSEFTVMLANNDTSLLADRVAIFAIAYAYQYSLTVPATQWQAGTGYTIQITDTLNTSHIYSTSDTFELKAYGSAYPTNVATSASVTGSASGSGSAAGSATGSSAAAASSTAAKSGAGNKAASVVAVAAAGALAYVMA</sequence>
<dbReference type="STRING" id="105984.A0A427XLN4"/>
<dbReference type="AlphaFoldDB" id="A0A427XLN4"/>
<dbReference type="RefSeq" id="XP_028474948.1">
    <property type="nucleotide sequence ID" value="XM_028624780.1"/>
</dbReference>
<evidence type="ECO:0000313" key="3">
    <source>
        <dbReference type="Proteomes" id="UP000279236"/>
    </source>
</evidence>
<dbReference type="OrthoDB" id="2576580at2759"/>
<keyword evidence="1" id="KW-0732">Signal</keyword>
<reference evidence="2 3" key="1">
    <citation type="submission" date="2018-11" db="EMBL/GenBank/DDBJ databases">
        <title>Genome sequence of Apiotrichum porosum DSM 27194.</title>
        <authorList>
            <person name="Aliyu H."/>
            <person name="Gorte O."/>
            <person name="Ochsenreither K."/>
        </authorList>
    </citation>
    <scope>NUCLEOTIDE SEQUENCE [LARGE SCALE GENOMIC DNA]</scope>
    <source>
        <strain evidence="2 3">DSM 27194</strain>
    </source>
</reference>
<feature type="signal peptide" evidence="1">
    <location>
        <begin position="1"/>
        <end position="17"/>
    </location>
</feature>
<dbReference type="EMBL" id="RSCE01000009">
    <property type="protein sequence ID" value="RSH79839.1"/>
    <property type="molecule type" value="Genomic_DNA"/>
</dbReference>
<gene>
    <name evidence="2" type="ORF">EHS24_009499</name>
</gene>
<protein>
    <recommendedName>
        <fullName evidence="4">Ser-Thr-rich glycosyl-phosphatidyl-inositol-anchored membrane family-domain-containing protein</fullName>
    </recommendedName>
</protein>